<gene>
    <name evidence="1" type="ORF">LCGC14_2427960</name>
</gene>
<dbReference type="InterPro" id="IPR010985">
    <property type="entry name" value="Ribbon_hlx_hlx"/>
</dbReference>
<evidence type="ECO:0000313" key="1">
    <source>
        <dbReference type="EMBL" id="KKL23183.1"/>
    </source>
</evidence>
<dbReference type="EMBL" id="LAZR01037069">
    <property type="protein sequence ID" value="KKL23183.1"/>
    <property type="molecule type" value="Genomic_DNA"/>
</dbReference>
<evidence type="ECO:0008006" key="2">
    <source>
        <dbReference type="Google" id="ProtNLM"/>
    </source>
</evidence>
<comment type="caution">
    <text evidence="1">The sequence shown here is derived from an EMBL/GenBank/DDBJ whole genome shotgun (WGS) entry which is preliminary data.</text>
</comment>
<proteinExistence type="predicted"/>
<sequence>MKTTKSFRITEANQKRLASVAKSEDRSEAWVINMALDMYLDFAVNPVHIEHRTRELGLGIKN</sequence>
<protein>
    <recommendedName>
        <fullName evidence="2">Ribbon-helix-helix protein CopG domain-containing protein</fullName>
    </recommendedName>
</protein>
<dbReference type="AlphaFoldDB" id="A0A0F9EGS3"/>
<name>A0A0F9EGS3_9ZZZZ</name>
<organism evidence="1">
    <name type="scientific">marine sediment metagenome</name>
    <dbReference type="NCBI Taxonomy" id="412755"/>
    <lineage>
        <taxon>unclassified sequences</taxon>
        <taxon>metagenomes</taxon>
        <taxon>ecological metagenomes</taxon>
    </lineage>
</organism>
<dbReference type="GO" id="GO:0006355">
    <property type="term" value="P:regulation of DNA-templated transcription"/>
    <property type="evidence" value="ECO:0007669"/>
    <property type="project" value="InterPro"/>
</dbReference>
<reference evidence="1" key="1">
    <citation type="journal article" date="2015" name="Nature">
        <title>Complex archaea that bridge the gap between prokaryotes and eukaryotes.</title>
        <authorList>
            <person name="Spang A."/>
            <person name="Saw J.H."/>
            <person name="Jorgensen S.L."/>
            <person name="Zaremba-Niedzwiedzka K."/>
            <person name="Martijn J."/>
            <person name="Lind A.E."/>
            <person name="van Eijk R."/>
            <person name="Schleper C."/>
            <person name="Guy L."/>
            <person name="Ettema T.J."/>
        </authorList>
    </citation>
    <scope>NUCLEOTIDE SEQUENCE</scope>
</reference>
<dbReference type="SUPFAM" id="SSF47598">
    <property type="entry name" value="Ribbon-helix-helix"/>
    <property type="match status" value="1"/>
</dbReference>
<accession>A0A0F9EGS3</accession>